<sequence length="329" mass="36406">MSEPPMTPGEDAPQRRIAMWGTPGSGKTTFLAALKLALSSKTGASTWRLFGRDPASDGALRRLTNSMIAEVRTFPSPTQNIDRYSWILQGNSVERVGGWGRKQARSRTVRISLDLVDVSGELYLSRDVPSRGQDALVEDLAESRGIIFLFDPIREYDRGDAFEYFHGVIGQLNQRTDPADFVNGYLPHHMAVCVTKFDSVRVMQTALRSGLITYDPDDRHGFPSVADHEAEKLFKRLCDIAADGYGAEMINEIKANFHPDRVKFFVTSAIGFYTGPSNLFDEHDYQNTMPNPDPADARPVIRGKVSPINVMEPLIWLGGKLAADSGPGV</sequence>
<dbReference type="RefSeq" id="WP_123665660.1">
    <property type="nucleotide sequence ID" value="NZ_RJKE01000001.1"/>
</dbReference>
<evidence type="ECO:0000313" key="2">
    <source>
        <dbReference type="Proteomes" id="UP000272400"/>
    </source>
</evidence>
<gene>
    <name evidence="1" type="ORF">EDD29_3806</name>
</gene>
<dbReference type="OrthoDB" id="4051290at2"/>
<proteinExistence type="predicted"/>
<dbReference type="EMBL" id="RJKE01000001">
    <property type="protein sequence ID" value="ROO86243.1"/>
    <property type="molecule type" value="Genomic_DNA"/>
</dbReference>
<organism evidence="1 2">
    <name type="scientific">Actinocorallia herbida</name>
    <dbReference type="NCBI Taxonomy" id="58109"/>
    <lineage>
        <taxon>Bacteria</taxon>
        <taxon>Bacillati</taxon>
        <taxon>Actinomycetota</taxon>
        <taxon>Actinomycetes</taxon>
        <taxon>Streptosporangiales</taxon>
        <taxon>Thermomonosporaceae</taxon>
        <taxon>Actinocorallia</taxon>
    </lineage>
</organism>
<dbReference type="Proteomes" id="UP000272400">
    <property type="component" value="Unassembled WGS sequence"/>
</dbReference>
<dbReference type="SUPFAM" id="SSF52540">
    <property type="entry name" value="P-loop containing nucleoside triphosphate hydrolases"/>
    <property type="match status" value="1"/>
</dbReference>
<dbReference type="AlphaFoldDB" id="A0A3N1CY72"/>
<protein>
    <submittedName>
        <fullName evidence="1">Uncharacterized protein</fullName>
    </submittedName>
</protein>
<dbReference type="InterPro" id="IPR027417">
    <property type="entry name" value="P-loop_NTPase"/>
</dbReference>
<accession>A0A3N1CY72</accession>
<evidence type="ECO:0000313" key="1">
    <source>
        <dbReference type="EMBL" id="ROO86243.1"/>
    </source>
</evidence>
<name>A0A3N1CY72_9ACTN</name>
<comment type="caution">
    <text evidence="1">The sequence shown here is derived from an EMBL/GenBank/DDBJ whole genome shotgun (WGS) entry which is preliminary data.</text>
</comment>
<reference evidence="1 2" key="1">
    <citation type="submission" date="2018-11" db="EMBL/GenBank/DDBJ databases">
        <title>Sequencing the genomes of 1000 actinobacteria strains.</title>
        <authorList>
            <person name="Klenk H.-P."/>
        </authorList>
    </citation>
    <scope>NUCLEOTIDE SEQUENCE [LARGE SCALE GENOMIC DNA]</scope>
    <source>
        <strain evidence="1 2">DSM 44254</strain>
    </source>
</reference>
<keyword evidence="2" id="KW-1185">Reference proteome</keyword>